<dbReference type="Proteomes" id="UP001456344">
    <property type="component" value="Chromosome"/>
</dbReference>
<gene>
    <name evidence="1" type="ORF">LCL61_28070</name>
</gene>
<accession>A0ACD5BIZ8</accession>
<evidence type="ECO:0000313" key="2">
    <source>
        <dbReference type="Proteomes" id="UP001456344"/>
    </source>
</evidence>
<organism evidence="1 2">
    <name type="scientific">Amycolatopsis coloradensis</name>
    <dbReference type="NCBI Taxonomy" id="76021"/>
    <lineage>
        <taxon>Bacteria</taxon>
        <taxon>Bacillati</taxon>
        <taxon>Actinomycetota</taxon>
        <taxon>Actinomycetes</taxon>
        <taxon>Pseudonocardiales</taxon>
        <taxon>Pseudonocardiaceae</taxon>
        <taxon>Amycolatopsis</taxon>
    </lineage>
</organism>
<keyword evidence="2" id="KW-1185">Reference proteome</keyword>
<reference evidence="1" key="1">
    <citation type="submission" date="2023-10" db="EMBL/GenBank/DDBJ databases">
        <title>Whole genome sequencing of actinobacterial strain Amycolatopsis sp. (BCA-696) identifies the underlying plant growth-promoting genes.</title>
        <authorList>
            <person name="Gandham P."/>
            <person name="Vadla N."/>
            <person name="Saji A."/>
            <person name="Srinivas V."/>
            <person name="Ruperao P."/>
            <person name="Selvanayagam S."/>
            <person name="Saxena R.K."/>
            <person name="Rathore A."/>
            <person name="Gopalakrishnan S."/>
            <person name="Thakur V."/>
        </authorList>
    </citation>
    <scope>NUCLEOTIDE SEQUENCE</scope>
    <source>
        <strain evidence="1">BCA-696</strain>
    </source>
</reference>
<evidence type="ECO:0000313" key="1">
    <source>
        <dbReference type="EMBL" id="WYW19407.1"/>
    </source>
</evidence>
<name>A0ACD5BIZ8_9PSEU</name>
<dbReference type="EMBL" id="CP150484">
    <property type="protein sequence ID" value="WYW19407.1"/>
    <property type="molecule type" value="Genomic_DNA"/>
</dbReference>
<proteinExistence type="predicted"/>
<protein>
    <submittedName>
        <fullName evidence="1">Uncharacterized protein</fullName>
    </submittedName>
</protein>
<sequence length="118" mass="13202">MPARKTRTRNAASVRREVRRTGDQVTRLDGCTIVWHRETDTDVEGYLKSILDPRSSEPARRMRADGTQERLDGAPLGLTVYGTTQFNRPRFAAAATMTPQYSYLLDGITQSRGITVGD</sequence>